<protein>
    <recommendedName>
        <fullName evidence="2">PAS domain-containing protein</fullName>
    </recommendedName>
</protein>
<organism evidence="3 4">
    <name type="scientific">Fulvivirga kasyanovii</name>
    <dbReference type="NCBI Taxonomy" id="396812"/>
    <lineage>
        <taxon>Bacteria</taxon>
        <taxon>Pseudomonadati</taxon>
        <taxon>Bacteroidota</taxon>
        <taxon>Cytophagia</taxon>
        <taxon>Cytophagales</taxon>
        <taxon>Fulvivirgaceae</taxon>
        <taxon>Fulvivirga</taxon>
    </lineage>
</organism>
<evidence type="ECO:0000313" key="4">
    <source>
        <dbReference type="Proteomes" id="UP000798808"/>
    </source>
</evidence>
<keyword evidence="1" id="KW-0472">Membrane</keyword>
<feature type="transmembrane region" description="Helical" evidence="1">
    <location>
        <begin position="5"/>
        <end position="22"/>
    </location>
</feature>
<keyword evidence="1" id="KW-0812">Transmembrane</keyword>
<evidence type="ECO:0000313" key="3">
    <source>
        <dbReference type="EMBL" id="MTI25338.1"/>
    </source>
</evidence>
<dbReference type="Proteomes" id="UP000798808">
    <property type="component" value="Unassembled WGS sequence"/>
</dbReference>
<name>A0ABW9RPW1_9BACT</name>
<evidence type="ECO:0000259" key="2">
    <source>
        <dbReference type="PROSITE" id="PS50112"/>
    </source>
</evidence>
<feature type="domain" description="PAS" evidence="2">
    <location>
        <begin position="667"/>
        <end position="697"/>
    </location>
</feature>
<dbReference type="EMBL" id="SMLW01000506">
    <property type="protein sequence ID" value="MTI25338.1"/>
    <property type="molecule type" value="Genomic_DNA"/>
</dbReference>
<dbReference type="RefSeq" id="WP_155171370.1">
    <property type="nucleotide sequence ID" value="NZ_BAAAFL010000009.1"/>
</dbReference>
<sequence>MRKTAIIITIGIILLVGGYLFYEKWYNGGSTSLWSNVPGNAVLVFESKSTVESWNDLVETSLWSSLKQIESFKQIEADLKALDSIEAGGVANLLQQNSLISMHVTEKNDFDFVFYIDLSQEKNLRAATKLLDYFKDNSGVRFSERIYQDYTISELTSKNLTFTYFINKNVFVGSFTSFLVEDVVRLVNDDYKSGFKLSHSQLYDMPKLANDDGNVYVNMEAASLWLSSFMDAKYRKSLKELGGFSQSAFFDVDVSGSKILFNGFTVSNAQADYLGAFSSQVPVKSDLKYYVPNRASAVYRFGLSDGGSWHNGLINYWKANDPEFLSSRDEFTRQYGFNFSDLYSWLGNNLGLVKLEAFRGSSQEELVFIQANDAQEALNQFNTFSESLAQANGDSVYVERFSTYEIRELKVSEFPRFAFGPLFEGFEECYFMLLGDYIVIGNSMLTLKSLIEDIENENTWGRSVAFNKFLESNLEESNVSVIFNTRRAWEGLINELDPEWNEFARKYASQIKSFDLGSIQFSKLDESFYTSIALQHEEQPVVKEKQSYEALKSASLNNKIITKPYVVKNHVDGSLEVAVQDSAYNFILISQEGNVLWKDSLGQPIISDIEQVDYYKNGKLQYFFATRTGLHIIDRLGNYIDGYPVVVDANLRFASVVDYDKSRRYRFFLADERGNLFLYNKEGVSLEGWNPRELTGKLAAKPFHIRVRGKDCMVAIQQDGVVNIMNRRGEMMPGFPLQLDVRINTSPFINIGSDFEKTVITVLSKEGRLIHFNLNGKVLSTEQLYKPTKETRFQLIPDALGKNYIISRQDLARLVLLTPDNQEILAKDYLSSDHLNVQYYDLGSDHKIYAVTDIAQSFTYIYDKDGQLINSRPFDSEQEIALIYFDATKKYHVYTISGSTYKVITF</sequence>
<accession>A0ABW9RPW1</accession>
<proteinExistence type="predicted"/>
<reference evidence="3 4" key="1">
    <citation type="submission" date="2019-02" db="EMBL/GenBank/DDBJ databases">
        <authorList>
            <person name="Goldberg S.R."/>
            <person name="Haltli B.A."/>
            <person name="Correa H."/>
            <person name="Russell K.G."/>
        </authorList>
    </citation>
    <scope>NUCLEOTIDE SEQUENCE [LARGE SCALE GENOMIC DNA]</scope>
    <source>
        <strain evidence="3 4">JCM 16186</strain>
    </source>
</reference>
<comment type="caution">
    <text evidence="3">The sequence shown here is derived from an EMBL/GenBank/DDBJ whole genome shotgun (WGS) entry which is preliminary data.</text>
</comment>
<gene>
    <name evidence="3" type="ORF">E1163_10330</name>
</gene>
<keyword evidence="1" id="KW-1133">Transmembrane helix</keyword>
<dbReference type="PROSITE" id="PS50112">
    <property type="entry name" value="PAS"/>
    <property type="match status" value="1"/>
</dbReference>
<evidence type="ECO:0000256" key="1">
    <source>
        <dbReference type="SAM" id="Phobius"/>
    </source>
</evidence>
<dbReference type="InterPro" id="IPR000014">
    <property type="entry name" value="PAS"/>
</dbReference>
<keyword evidence="4" id="KW-1185">Reference proteome</keyword>